<keyword evidence="1" id="KW-0732">Signal</keyword>
<dbReference type="InterPro" id="IPR050111">
    <property type="entry name" value="C-type_lectin/snaclec_domain"/>
</dbReference>
<gene>
    <name evidence="3" type="ORF">HOLleu_17935</name>
</gene>
<dbReference type="Gene3D" id="3.10.100.10">
    <property type="entry name" value="Mannose-Binding Protein A, subunit A"/>
    <property type="match status" value="1"/>
</dbReference>
<dbReference type="Pfam" id="PF00059">
    <property type="entry name" value="Lectin_C"/>
    <property type="match status" value="1"/>
</dbReference>
<dbReference type="InterPro" id="IPR001304">
    <property type="entry name" value="C-type_lectin-like"/>
</dbReference>
<evidence type="ECO:0000259" key="2">
    <source>
        <dbReference type="PROSITE" id="PS50041"/>
    </source>
</evidence>
<keyword evidence="4" id="KW-1185">Reference proteome</keyword>
<feature type="domain" description="C-type lectin" evidence="2">
    <location>
        <begin position="38"/>
        <end position="158"/>
    </location>
</feature>
<dbReference type="OrthoDB" id="8935730at2759"/>
<dbReference type="PROSITE" id="PS50041">
    <property type="entry name" value="C_TYPE_LECTIN_2"/>
    <property type="match status" value="1"/>
</dbReference>
<dbReference type="InterPro" id="IPR016187">
    <property type="entry name" value="CTDL_fold"/>
</dbReference>
<name>A0A9Q1H8P8_HOLLE</name>
<feature type="chain" id="PRO_5040396686" evidence="1">
    <location>
        <begin position="25"/>
        <end position="188"/>
    </location>
</feature>
<dbReference type="PANTHER" id="PTHR22803">
    <property type="entry name" value="MANNOSE, PHOSPHOLIPASE, LECTIN RECEPTOR RELATED"/>
    <property type="match status" value="1"/>
</dbReference>
<evidence type="ECO:0000313" key="3">
    <source>
        <dbReference type="EMBL" id="KAJ8037184.1"/>
    </source>
</evidence>
<evidence type="ECO:0000256" key="1">
    <source>
        <dbReference type="SAM" id="SignalP"/>
    </source>
</evidence>
<keyword evidence="3" id="KW-0675">Receptor</keyword>
<feature type="signal peptide" evidence="1">
    <location>
        <begin position="1"/>
        <end position="24"/>
    </location>
</feature>
<dbReference type="Proteomes" id="UP001152320">
    <property type="component" value="Chromosome 8"/>
</dbReference>
<accession>A0A9Q1H8P8</accession>
<dbReference type="AlphaFoldDB" id="A0A9Q1H8P8"/>
<protein>
    <submittedName>
        <fullName evidence="3">Low affinity immunoglobulin epsilon Fc receptor</fullName>
    </submittedName>
</protein>
<comment type="caution">
    <text evidence="3">The sequence shown here is derived from an EMBL/GenBank/DDBJ whole genome shotgun (WGS) entry which is preliminary data.</text>
</comment>
<organism evidence="3 4">
    <name type="scientific">Holothuria leucospilota</name>
    <name type="common">Black long sea cucumber</name>
    <name type="synonym">Mertensiothuria leucospilota</name>
    <dbReference type="NCBI Taxonomy" id="206669"/>
    <lineage>
        <taxon>Eukaryota</taxon>
        <taxon>Metazoa</taxon>
        <taxon>Echinodermata</taxon>
        <taxon>Eleutherozoa</taxon>
        <taxon>Echinozoa</taxon>
        <taxon>Holothuroidea</taxon>
        <taxon>Aspidochirotacea</taxon>
        <taxon>Aspidochirotida</taxon>
        <taxon>Holothuriidae</taxon>
        <taxon>Holothuria</taxon>
    </lineage>
</organism>
<dbReference type="EMBL" id="JAIZAY010000008">
    <property type="protein sequence ID" value="KAJ8037184.1"/>
    <property type="molecule type" value="Genomic_DNA"/>
</dbReference>
<dbReference type="InterPro" id="IPR016186">
    <property type="entry name" value="C-type_lectin-like/link_sf"/>
</dbReference>
<dbReference type="SMART" id="SM00034">
    <property type="entry name" value="CLECT"/>
    <property type="match status" value="1"/>
</dbReference>
<dbReference type="SUPFAM" id="SSF56436">
    <property type="entry name" value="C-type lectin-like"/>
    <property type="match status" value="1"/>
</dbReference>
<evidence type="ECO:0000313" key="4">
    <source>
        <dbReference type="Proteomes" id="UP001152320"/>
    </source>
</evidence>
<proteinExistence type="predicted"/>
<sequence length="188" mass="21938">MLLCNVNLFQIFTIIFFLIFSTEQTDVELFCPENFILFQNNCYYFSNRQLLFHQAEGVCQSYSRNPSHQCHLTSIHSEEENSFLDECAEHIWGSVQYWLGAMKGTDRTPGSFSWLDGSPIKFLTYFKPQGGRVACLLNYMKKRWDYTYCSRTEKYFTCKTAATRRHCEVIENSLLKLGNVQLSTPVLP</sequence>
<reference evidence="3" key="1">
    <citation type="submission" date="2021-10" db="EMBL/GenBank/DDBJ databases">
        <title>Tropical sea cucumber genome reveals ecological adaptation and Cuvierian tubules defense mechanism.</title>
        <authorList>
            <person name="Chen T."/>
        </authorList>
    </citation>
    <scope>NUCLEOTIDE SEQUENCE</scope>
    <source>
        <strain evidence="3">Nanhai2018</strain>
        <tissue evidence="3">Muscle</tissue>
    </source>
</reference>